<dbReference type="SUPFAM" id="SSF52096">
    <property type="entry name" value="ClpP/crotonase"/>
    <property type="match status" value="1"/>
</dbReference>
<dbReference type="Gene3D" id="3.90.226.10">
    <property type="entry name" value="2-enoyl-CoA Hydratase, Chain A, domain 1"/>
    <property type="match status" value="1"/>
</dbReference>
<dbReference type="AlphaFoldDB" id="A0A845B999"/>
<dbReference type="PANTHER" id="PTHR11941">
    <property type="entry name" value="ENOYL-COA HYDRATASE-RELATED"/>
    <property type="match status" value="1"/>
</dbReference>
<dbReference type="InterPro" id="IPR001753">
    <property type="entry name" value="Enoyl-CoA_hydra/iso"/>
</dbReference>
<dbReference type="RefSeq" id="WP_160936269.1">
    <property type="nucleotide sequence ID" value="NZ_SNVJ01000005.1"/>
</dbReference>
<dbReference type="GO" id="GO:0016853">
    <property type="term" value="F:isomerase activity"/>
    <property type="evidence" value="ECO:0007669"/>
    <property type="project" value="UniProtKB-KW"/>
</dbReference>
<protein>
    <submittedName>
        <fullName evidence="1">Enoyl-CoA hydratase/isomerase family protein</fullName>
    </submittedName>
</protein>
<keyword evidence="1" id="KW-0413">Isomerase</keyword>
<comment type="caution">
    <text evidence="1">The sequence shown here is derived from an EMBL/GenBank/DDBJ whole genome shotgun (WGS) entry which is preliminary data.</text>
</comment>
<dbReference type="EMBL" id="SNVJ01000005">
    <property type="protein sequence ID" value="MXP63138.1"/>
    <property type="molecule type" value="Genomic_DNA"/>
</dbReference>
<evidence type="ECO:0000313" key="1">
    <source>
        <dbReference type="EMBL" id="MXP63138.1"/>
    </source>
</evidence>
<organism evidence="1 2">
    <name type="scientific">Teichococcus coralli</name>
    <dbReference type="NCBI Taxonomy" id="2545983"/>
    <lineage>
        <taxon>Bacteria</taxon>
        <taxon>Pseudomonadati</taxon>
        <taxon>Pseudomonadota</taxon>
        <taxon>Alphaproteobacteria</taxon>
        <taxon>Acetobacterales</taxon>
        <taxon>Roseomonadaceae</taxon>
        <taxon>Roseomonas</taxon>
    </lineage>
</organism>
<evidence type="ECO:0000313" key="2">
    <source>
        <dbReference type="Proteomes" id="UP000460715"/>
    </source>
</evidence>
<proteinExistence type="predicted"/>
<reference evidence="1 2" key="1">
    <citation type="submission" date="2019-03" db="EMBL/GenBank/DDBJ databases">
        <title>Roseomonas sp. a novel Roseomonas species isolated from Sea whip Gorgonian.</title>
        <authorList>
            <person name="Li F."/>
            <person name="Pan X."/>
            <person name="Huang S."/>
            <person name="Li Z."/>
            <person name="Meng B."/>
        </authorList>
    </citation>
    <scope>NUCLEOTIDE SEQUENCE [LARGE SCALE GENOMIC DNA]</scope>
    <source>
        <strain evidence="1 2">M0104</strain>
    </source>
</reference>
<keyword evidence="2" id="KW-1185">Reference proteome</keyword>
<gene>
    <name evidence="1" type="ORF">E0493_07190</name>
</gene>
<dbReference type="CDD" id="cd06558">
    <property type="entry name" value="crotonase-like"/>
    <property type="match status" value="1"/>
</dbReference>
<dbReference type="Pfam" id="PF00378">
    <property type="entry name" value="ECH_1"/>
    <property type="match status" value="1"/>
</dbReference>
<dbReference type="GO" id="GO:0006635">
    <property type="term" value="P:fatty acid beta-oxidation"/>
    <property type="evidence" value="ECO:0007669"/>
    <property type="project" value="TreeGrafter"/>
</dbReference>
<sequence>MAADNESSAGGVQGGVEGATPSLEVAGAVATIRLNRPRHHNRLEPEDLLRLVQLLDRVEADDALRVLVLTGAGRSFSAGYNIGKLGRGAGPETPEFGTVGDRLERCRLPTICALNGSVYGGAVDLAMAADFRIGAAGMSLTMPAARLGLHYYPSGLQRAVARIGLGAAKRIFLLAEPVGTDELLRIGFLDEAVPAEALQAHVAARAALLAGHAPLAVQGMKAALNAFARGDADFAAIDTRHQQSQRSADLAEGRAAWLEKRAPRFAGR</sequence>
<dbReference type="PANTHER" id="PTHR11941:SF54">
    <property type="entry name" value="ENOYL-COA HYDRATASE, MITOCHONDRIAL"/>
    <property type="match status" value="1"/>
</dbReference>
<name>A0A845B999_9PROT</name>
<accession>A0A845B999</accession>
<dbReference type="InterPro" id="IPR029045">
    <property type="entry name" value="ClpP/crotonase-like_dom_sf"/>
</dbReference>
<dbReference type="Proteomes" id="UP000460715">
    <property type="component" value="Unassembled WGS sequence"/>
</dbReference>
<dbReference type="OrthoDB" id="7332872at2"/>